<dbReference type="PANTHER" id="PTHR24166:SF47">
    <property type="entry name" value="M-PHASE PHOSPHOPROTEIN 8"/>
    <property type="match status" value="1"/>
</dbReference>
<comment type="subcellular location">
    <subcellularLocation>
        <location evidence="1">Nucleus</location>
    </subcellularLocation>
</comment>
<dbReference type="InterPro" id="IPR000953">
    <property type="entry name" value="Chromo/chromo_shadow_dom"/>
</dbReference>
<dbReference type="Gene3D" id="2.40.50.40">
    <property type="match status" value="1"/>
</dbReference>
<feature type="repeat" description="ANK" evidence="5">
    <location>
        <begin position="579"/>
        <end position="611"/>
    </location>
</feature>
<dbReference type="Pfam" id="PF00385">
    <property type="entry name" value="Chromo"/>
    <property type="match status" value="1"/>
</dbReference>
<evidence type="ECO:0000256" key="1">
    <source>
        <dbReference type="ARBA" id="ARBA00004123"/>
    </source>
</evidence>
<evidence type="ECO:0000256" key="6">
    <source>
        <dbReference type="SAM" id="MobiDB-lite"/>
    </source>
</evidence>
<evidence type="ECO:0000256" key="3">
    <source>
        <dbReference type="ARBA" id="ARBA00023043"/>
    </source>
</evidence>
<feature type="compositionally biased region" description="Polar residues" evidence="6">
    <location>
        <begin position="422"/>
        <end position="432"/>
    </location>
</feature>
<dbReference type="Proteomes" id="UP001295444">
    <property type="component" value="Chromosome 01"/>
</dbReference>
<dbReference type="InterPro" id="IPR023780">
    <property type="entry name" value="Chromo_domain"/>
</dbReference>
<dbReference type="InterPro" id="IPR016197">
    <property type="entry name" value="Chromo-like_dom_sf"/>
</dbReference>
<feature type="compositionally biased region" description="Basic and acidic residues" evidence="6">
    <location>
        <begin position="268"/>
        <end position="297"/>
    </location>
</feature>
<feature type="compositionally biased region" description="Basic and acidic residues" evidence="6">
    <location>
        <begin position="102"/>
        <end position="115"/>
    </location>
</feature>
<dbReference type="SUPFAM" id="SSF54160">
    <property type="entry name" value="Chromo domain-like"/>
    <property type="match status" value="1"/>
</dbReference>
<accession>A0AAD1VRS4</accession>
<dbReference type="InterPro" id="IPR050889">
    <property type="entry name" value="Dendritic_Spine_Reg/Scaffold"/>
</dbReference>
<dbReference type="PROSITE" id="PS50297">
    <property type="entry name" value="ANK_REP_REGION"/>
    <property type="match status" value="3"/>
</dbReference>
<evidence type="ECO:0000313" key="9">
    <source>
        <dbReference type="Proteomes" id="UP001295444"/>
    </source>
</evidence>
<feature type="compositionally biased region" description="Polar residues" evidence="6">
    <location>
        <begin position="245"/>
        <end position="264"/>
    </location>
</feature>
<dbReference type="Pfam" id="PF00023">
    <property type="entry name" value="Ank"/>
    <property type="match status" value="1"/>
</dbReference>
<dbReference type="SUPFAM" id="SSF48403">
    <property type="entry name" value="Ankyrin repeat"/>
    <property type="match status" value="1"/>
</dbReference>
<proteinExistence type="predicted"/>
<feature type="compositionally biased region" description="Basic residues" evidence="6">
    <location>
        <begin position="305"/>
        <end position="317"/>
    </location>
</feature>
<feature type="compositionally biased region" description="Basic and acidic residues" evidence="6">
    <location>
        <begin position="167"/>
        <end position="176"/>
    </location>
</feature>
<dbReference type="InterPro" id="IPR002110">
    <property type="entry name" value="Ankyrin_rpt"/>
</dbReference>
<gene>
    <name evidence="8" type="ORF">PECUL_23A039119</name>
</gene>
<feature type="compositionally biased region" description="Basic and acidic residues" evidence="6">
    <location>
        <begin position="191"/>
        <end position="232"/>
    </location>
</feature>
<dbReference type="FunFam" id="2.40.50.40:FF:000022">
    <property type="entry name" value="M-phase phosphoprotein 8"/>
    <property type="match status" value="1"/>
</dbReference>
<dbReference type="PANTHER" id="PTHR24166">
    <property type="entry name" value="ROLLING PEBBLES, ISOFORM B"/>
    <property type="match status" value="1"/>
</dbReference>
<keyword evidence="3 5" id="KW-0040">ANK repeat</keyword>
<name>A0AAD1VRS4_PELCU</name>
<feature type="compositionally biased region" description="Basic and acidic residues" evidence="6">
    <location>
        <begin position="369"/>
        <end position="421"/>
    </location>
</feature>
<dbReference type="SMART" id="SM00298">
    <property type="entry name" value="CHROMO"/>
    <property type="match status" value="1"/>
</dbReference>
<keyword evidence="9" id="KW-1185">Reference proteome</keyword>
<feature type="compositionally biased region" description="Acidic residues" evidence="6">
    <location>
        <begin position="42"/>
        <end position="52"/>
    </location>
</feature>
<keyword evidence="2" id="KW-0677">Repeat</keyword>
<dbReference type="Pfam" id="PF12796">
    <property type="entry name" value="Ank_2"/>
    <property type="match status" value="1"/>
</dbReference>
<evidence type="ECO:0000256" key="4">
    <source>
        <dbReference type="ARBA" id="ARBA00023242"/>
    </source>
</evidence>
<dbReference type="InterPro" id="IPR023779">
    <property type="entry name" value="Chromodomain_CS"/>
</dbReference>
<feature type="compositionally biased region" description="Basic and acidic residues" evidence="6">
    <location>
        <begin position="439"/>
        <end position="476"/>
    </location>
</feature>
<dbReference type="EMBL" id="OW240912">
    <property type="protein sequence ID" value="CAH2225273.1"/>
    <property type="molecule type" value="Genomic_DNA"/>
</dbReference>
<reference evidence="8" key="1">
    <citation type="submission" date="2022-03" db="EMBL/GenBank/DDBJ databases">
        <authorList>
            <person name="Alioto T."/>
            <person name="Alioto T."/>
            <person name="Gomez Garrido J."/>
        </authorList>
    </citation>
    <scope>NUCLEOTIDE SEQUENCE</scope>
</reference>
<dbReference type="PROSITE" id="PS50088">
    <property type="entry name" value="ANK_REPEAT"/>
    <property type="match status" value="3"/>
</dbReference>
<dbReference type="GO" id="GO:0005634">
    <property type="term" value="C:nucleus"/>
    <property type="evidence" value="ECO:0007669"/>
    <property type="project" value="UniProtKB-SubCell"/>
</dbReference>
<evidence type="ECO:0000313" key="8">
    <source>
        <dbReference type="EMBL" id="CAH2225273.1"/>
    </source>
</evidence>
<dbReference type="InterPro" id="IPR036770">
    <property type="entry name" value="Ankyrin_rpt-contain_sf"/>
</dbReference>
<dbReference type="PROSITE" id="PS50013">
    <property type="entry name" value="CHROMO_2"/>
    <property type="match status" value="1"/>
</dbReference>
<feature type="repeat" description="ANK" evidence="5">
    <location>
        <begin position="612"/>
        <end position="644"/>
    </location>
</feature>
<feature type="repeat" description="ANK" evidence="5">
    <location>
        <begin position="645"/>
        <end position="677"/>
    </location>
</feature>
<protein>
    <submittedName>
        <fullName evidence="8">M-phase phospho 8</fullName>
    </submittedName>
</protein>
<feature type="domain" description="Chromo" evidence="7">
    <location>
        <begin position="51"/>
        <end position="110"/>
    </location>
</feature>
<sequence length="839" mass="94169">MADTAERDGGTGGDSMETDTKESESAGTAAPEDGGGSRAEAGESEDEEDVFEVESILDSKIEEGETLYRVRWKGYDSDGDTWEPEAHLDDCKEVLLEFKRKQAESKQKSAKKETPKLSLSDVYEADSDSEPQGARKDASPHKKKKKSRDEEDDDKDDLKTKKAKSGKSKERTKSESEPAENQSPEPKPKKRTSEGKEDLNNKKQKKEDSKESKKTKKEDNKDSKTKGKEEHKEKKHKKEKPIESEQPSQADEFSQDPVSENMSIDQAPDEKAKTSQGTEDKSREASPEKTSDLHGMEDESDDAKLKRKKKKKHKKIKTDRVDEVKSTPTEEVQLEKKSLPKKPKVFEKVKEPPAVEKLPAPIQKNSRPSTEEKTRRSLETSVEDKEARKPDTGKEKPKKKHDSEKDLKKEPKVVKNAKEPKSTASAFSISSEDVNEIMENSRKREDPSFDHRIAEEPKPKDLKPVFKERKSTRDESDTWSFVASEGDQEVMDPVCHLQENSAALESKSQCMGLGMDLQLEWMTLEDFQSHLDGSDEILPTETISNGALKDAVKNGDYLTVKFALNSTEEYNLDQEVDSSGMTLVMMAAAAGQDDLLRLLIKKGAKINARQKNGTTALIHAAEKNHLTTVALLLEAGAYVNLQQNLGETALMKACRRGNYDIVRLLIEHGADCNVLSKHNNNALQFANQSNNVLLSDMLRNHMETLTRVVEDAIKDYFENRLALLDAVFPIACHRLCEGPDFSLDFHYKPPSKIPEGSGVLLFVFHANFFGKEVVVRLCGPCSVQAVVLNDKFQLPIFLDAHFIYSFSPINGQNKLFIRLSEVPTAKVKLLICAYRVQLQ</sequence>
<dbReference type="AlphaFoldDB" id="A0AAD1VRS4"/>
<feature type="region of interest" description="Disordered" evidence="6">
    <location>
        <begin position="1"/>
        <end position="58"/>
    </location>
</feature>
<organism evidence="8 9">
    <name type="scientific">Pelobates cultripes</name>
    <name type="common">Western spadefoot toad</name>
    <dbReference type="NCBI Taxonomy" id="61616"/>
    <lineage>
        <taxon>Eukaryota</taxon>
        <taxon>Metazoa</taxon>
        <taxon>Chordata</taxon>
        <taxon>Craniata</taxon>
        <taxon>Vertebrata</taxon>
        <taxon>Euteleostomi</taxon>
        <taxon>Amphibia</taxon>
        <taxon>Batrachia</taxon>
        <taxon>Anura</taxon>
        <taxon>Pelobatoidea</taxon>
        <taxon>Pelobatidae</taxon>
        <taxon>Pelobates</taxon>
    </lineage>
</organism>
<feature type="compositionally biased region" description="Basic and acidic residues" evidence="6">
    <location>
        <begin position="333"/>
        <end position="354"/>
    </location>
</feature>
<dbReference type="Gene3D" id="1.25.40.20">
    <property type="entry name" value="Ankyrin repeat-containing domain"/>
    <property type="match status" value="1"/>
</dbReference>
<dbReference type="PROSITE" id="PS00598">
    <property type="entry name" value="CHROMO_1"/>
    <property type="match status" value="1"/>
</dbReference>
<keyword evidence="4" id="KW-0539">Nucleus</keyword>
<evidence type="ECO:0000256" key="2">
    <source>
        <dbReference type="ARBA" id="ARBA00022737"/>
    </source>
</evidence>
<evidence type="ECO:0000256" key="5">
    <source>
        <dbReference type="PROSITE-ProRule" id="PRU00023"/>
    </source>
</evidence>
<evidence type="ECO:0000259" key="7">
    <source>
        <dbReference type="PROSITE" id="PS50013"/>
    </source>
</evidence>
<dbReference type="SMART" id="SM00248">
    <property type="entry name" value="ANK"/>
    <property type="match status" value="4"/>
</dbReference>
<feature type="region of interest" description="Disordered" evidence="6">
    <location>
        <begin position="102"/>
        <end position="478"/>
    </location>
</feature>